<dbReference type="InterPro" id="IPR028082">
    <property type="entry name" value="Peripla_BP_I"/>
</dbReference>
<feature type="domain" description="HTH cro/C1-type" evidence="6">
    <location>
        <begin position="6"/>
        <end position="34"/>
    </location>
</feature>
<accession>A0A109JWS0</accession>
<dbReference type="InterPro" id="IPR046335">
    <property type="entry name" value="LacI/GalR-like_sensor"/>
</dbReference>
<evidence type="ECO:0000259" key="5">
    <source>
        <dbReference type="PROSITE" id="PS50932"/>
    </source>
</evidence>
<dbReference type="PRINTS" id="PR00036">
    <property type="entry name" value="HTHLACI"/>
</dbReference>
<dbReference type="Proteomes" id="UP000068164">
    <property type="component" value="Unassembled WGS sequence"/>
</dbReference>
<dbReference type="AlphaFoldDB" id="A0A109JWS0"/>
<keyword evidence="1" id="KW-0805">Transcription regulation</keyword>
<dbReference type="Pfam" id="PF13377">
    <property type="entry name" value="Peripla_BP_3"/>
    <property type="match status" value="1"/>
</dbReference>
<evidence type="ECO:0000313" key="7">
    <source>
        <dbReference type="EMBL" id="KWV56543.1"/>
    </source>
</evidence>
<evidence type="ECO:0000256" key="2">
    <source>
        <dbReference type="ARBA" id="ARBA00023125"/>
    </source>
</evidence>
<keyword evidence="8" id="KW-1185">Reference proteome</keyword>
<dbReference type="SUPFAM" id="SSF53822">
    <property type="entry name" value="Periplasmic binding protein-like I"/>
    <property type="match status" value="1"/>
</dbReference>
<feature type="compositionally biased region" description="Basic and acidic residues" evidence="4">
    <location>
        <begin position="340"/>
        <end position="353"/>
    </location>
</feature>
<dbReference type="InterPro" id="IPR010982">
    <property type="entry name" value="Lambda_DNA-bd_dom_sf"/>
</dbReference>
<evidence type="ECO:0000256" key="3">
    <source>
        <dbReference type="ARBA" id="ARBA00023163"/>
    </source>
</evidence>
<comment type="caution">
    <text evidence="7">The sequence shown here is derived from an EMBL/GenBank/DDBJ whole genome shotgun (WGS) entry which is preliminary data.</text>
</comment>
<dbReference type="PROSITE" id="PS50932">
    <property type="entry name" value="HTH_LACI_2"/>
    <property type="match status" value="1"/>
</dbReference>
<dbReference type="Pfam" id="PF00356">
    <property type="entry name" value="LacI"/>
    <property type="match status" value="1"/>
</dbReference>
<dbReference type="OrthoDB" id="60111at2"/>
<protein>
    <submittedName>
        <fullName evidence="7">LacI family transcriptional regulator</fullName>
    </submittedName>
</protein>
<proteinExistence type="predicted"/>
<evidence type="ECO:0000313" key="8">
    <source>
        <dbReference type="Proteomes" id="UP000068164"/>
    </source>
</evidence>
<dbReference type="Gene3D" id="3.40.50.2300">
    <property type="match status" value="2"/>
</dbReference>
<dbReference type="SUPFAM" id="SSF47413">
    <property type="entry name" value="lambda repressor-like DNA-binding domains"/>
    <property type="match status" value="1"/>
</dbReference>
<dbReference type="PANTHER" id="PTHR30146">
    <property type="entry name" value="LACI-RELATED TRANSCRIPTIONAL REPRESSOR"/>
    <property type="match status" value="1"/>
</dbReference>
<dbReference type="GO" id="GO:0003700">
    <property type="term" value="F:DNA-binding transcription factor activity"/>
    <property type="evidence" value="ECO:0007669"/>
    <property type="project" value="TreeGrafter"/>
</dbReference>
<dbReference type="EMBL" id="LNCD01000036">
    <property type="protein sequence ID" value="KWV56543.1"/>
    <property type="molecule type" value="Genomic_DNA"/>
</dbReference>
<dbReference type="Gene3D" id="1.10.260.40">
    <property type="entry name" value="lambda repressor-like DNA-binding domains"/>
    <property type="match status" value="1"/>
</dbReference>
<dbReference type="RefSeq" id="WP_062369267.1">
    <property type="nucleotide sequence ID" value="NZ_LNCD01000036.1"/>
</dbReference>
<feature type="domain" description="HTH lacI-type" evidence="5">
    <location>
        <begin position="7"/>
        <end position="57"/>
    </location>
</feature>
<sequence length="361" mass="39328">MKKPGKLTIRDIAEAAGVSPATVSLVLNGKGEISGVTRARVLEAVASLNYVPRATRSNSEPGETLRFLKIAKHGHTVNRDHSVFISDYIDGMSAEATRRNYTLEVVSFEGQPISTVAESLAGAPISGVIALGTELTEADIRLIQSLGLPTVFIDTFYDVLEANFVDMNNEDAVYKALSRFRMQGFQRIGFVASHVDTTNFRLRREAFFKNMARLNLPVNEADILSVESTYDGAYLDTRALLSTGLELAECYFCTNDIIAYGFIRALREHGVSIPQDVSIIGFDNLPQSATMEPGLTTIDVSKRKIGNLAVTVLDDLIAAAEPQPPVKILVGAELVLRASHEHGESTTAKDRATRKTQQPAQ</sequence>
<evidence type="ECO:0000256" key="1">
    <source>
        <dbReference type="ARBA" id="ARBA00023015"/>
    </source>
</evidence>
<keyword evidence="3" id="KW-0804">Transcription</keyword>
<evidence type="ECO:0000259" key="6">
    <source>
        <dbReference type="PROSITE" id="PS50943"/>
    </source>
</evidence>
<dbReference type="PROSITE" id="PS00356">
    <property type="entry name" value="HTH_LACI_1"/>
    <property type="match status" value="1"/>
</dbReference>
<gene>
    <name evidence="7" type="ORF">AS026_33820</name>
</gene>
<dbReference type="InterPro" id="IPR001387">
    <property type="entry name" value="Cro/C1-type_HTH"/>
</dbReference>
<evidence type="ECO:0000256" key="4">
    <source>
        <dbReference type="SAM" id="MobiDB-lite"/>
    </source>
</evidence>
<dbReference type="CDD" id="cd01392">
    <property type="entry name" value="HTH_LacI"/>
    <property type="match status" value="1"/>
</dbReference>
<organism evidence="7 8">
    <name type="scientific">Rhizobium altiplani</name>
    <dbReference type="NCBI Taxonomy" id="1864509"/>
    <lineage>
        <taxon>Bacteria</taxon>
        <taxon>Pseudomonadati</taxon>
        <taxon>Pseudomonadota</taxon>
        <taxon>Alphaproteobacteria</taxon>
        <taxon>Hyphomicrobiales</taxon>
        <taxon>Rhizobiaceae</taxon>
        <taxon>Rhizobium/Agrobacterium group</taxon>
        <taxon>Rhizobium</taxon>
    </lineage>
</organism>
<feature type="region of interest" description="Disordered" evidence="4">
    <location>
        <begin position="340"/>
        <end position="361"/>
    </location>
</feature>
<dbReference type="PANTHER" id="PTHR30146:SF154">
    <property type="entry name" value="TRANSCRIPTION REGULATOR, MEMBER OF GALR FAMILY"/>
    <property type="match status" value="1"/>
</dbReference>
<dbReference type="InterPro" id="IPR000843">
    <property type="entry name" value="HTH_LacI"/>
</dbReference>
<keyword evidence="2" id="KW-0238">DNA-binding</keyword>
<reference evidence="7 8" key="1">
    <citation type="submission" date="2015-11" db="EMBL/GenBank/DDBJ databases">
        <title>Draft Genome Sequence of the Strain BR 10423 (Rhizobium sp.) isolated from nodules of Mimosa pudica.</title>
        <authorList>
            <person name="Barauna A.C."/>
            <person name="Zilli J.E."/>
            <person name="Simoes-Araujo J.L."/>
            <person name="Reis V.M."/>
            <person name="James E.K."/>
            <person name="Reis F.B.Jr."/>
            <person name="Rouws L.F."/>
            <person name="Passos S.R."/>
            <person name="Gois S.R."/>
        </authorList>
    </citation>
    <scope>NUCLEOTIDE SEQUENCE [LARGE SCALE GENOMIC DNA]</scope>
    <source>
        <strain evidence="7 8">BR10423</strain>
    </source>
</reference>
<dbReference type="GO" id="GO:0000976">
    <property type="term" value="F:transcription cis-regulatory region binding"/>
    <property type="evidence" value="ECO:0007669"/>
    <property type="project" value="TreeGrafter"/>
</dbReference>
<name>A0A109JWS0_9HYPH</name>
<dbReference type="PROSITE" id="PS50943">
    <property type="entry name" value="HTH_CROC1"/>
    <property type="match status" value="1"/>
</dbReference>
<dbReference type="SMART" id="SM00354">
    <property type="entry name" value="HTH_LACI"/>
    <property type="match status" value="1"/>
</dbReference>